<keyword evidence="3" id="KW-0378">Hydrolase</keyword>
<evidence type="ECO:0000259" key="8">
    <source>
        <dbReference type="Pfam" id="PF00561"/>
    </source>
</evidence>
<dbReference type="EMBL" id="JAHLQT010009070">
    <property type="protein sequence ID" value="KAG7173702.1"/>
    <property type="molecule type" value="Genomic_DNA"/>
</dbReference>
<gene>
    <name evidence="9" type="primary">Lip3-L4</name>
    <name evidence="9" type="ORF">Hamer_G017991</name>
</gene>
<dbReference type="Pfam" id="PF00561">
    <property type="entry name" value="Abhydrolase_1"/>
    <property type="match status" value="1"/>
</dbReference>
<dbReference type="PANTHER" id="PTHR11005">
    <property type="entry name" value="LYSOSOMAL ACID LIPASE-RELATED"/>
    <property type="match status" value="1"/>
</dbReference>
<dbReference type="SUPFAM" id="SSF53474">
    <property type="entry name" value="alpha/beta-Hydrolases"/>
    <property type="match status" value="1"/>
</dbReference>
<comment type="caution">
    <text evidence="9">The sequence shown here is derived from an EMBL/GenBank/DDBJ whole genome shotgun (WGS) entry which is preliminary data.</text>
</comment>
<evidence type="ECO:0000256" key="5">
    <source>
        <dbReference type="ARBA" id="ARBA00023098"/>
    </source>
</evidence>
<evidence type="ECO:0000256" key="7">
    <source>
        <dbReference type="SAM" id="MobiDB-lite"/>
    </source>
</evidence>
<organism evidence="9 10">
    <name type="scientific">Homarus americanus</name>
    <name type="common">American lobster</name>
    <dbReference type="NCBI Taxonomy" id="6706"/>
    <lineage>
        <taxon>Eukaryota</taxon>
        <taxon>Metazoa</taxon>
        <taxon>Ecdysozoa</taxon>
        <taxon>Arthropoda</taxon>
        <taxon>Crustacea</taxon>
        <taxon>Multicrustacea</taxon>
        <taxon>Malacostraca</taxon>
        <taxon>Eumalacostraca</taxon>
        <taxon>Eucarida</taxon>
        <taxon>Decapoda</taxon>
        <taxon>Pleocyemata</taxon>
        <taxon>Astacidea</taxon>
        <taxon>Nephropoidea</taxon>
        <taxon>Nephropidae</taxon>
        <taxon>Homarus</taxon>
    </lineage>
</organism>
<proteinExistence type="inferred from homology"/>
<keyword evidence="6" id="KW-0325">Glycoprotein</keyword>
<dbReference type="Proteomes" id="UP000747542">
    <property type="component" value="Unassembled WGS sequence"/>
</dbReference>
<comment type="similarity">
    <text evidence="1">Belongs to the AB hydrolase superfamily. Lipase family.</text>
</comment>
<name>A0A8J5TK90_HOMAM</name>
<evidence type="ECO:0000256" key="6">
    <source>
        <dbReference type="ARBA" id="ARBA00023180"/>
    </source>
</evidence>
<dbReference type="AlphaFoldDB" id="A0A8J5TK90"/>
<dbReference type="InterPro" id="IPR000073">
    <property type="entry name" value="AB_hydrolase_1"/>
</dbReference>
<evidence type="ECO:0000313" key="9">
    <source>
        <dbReference type="EMBL" id="KAG7173702.1"/>
    </source>
</evidence>
<dbReference type="FunFam" id="3.40.50.1820:FF:000057">
    <property type="entry name" value="Lipase"/>
    <property type="match status" value="1"/>
</dbReference>
<evidence type="ECO:0000256" key="4">
    <source>
        <dbReference type="ARBA" id="ARBA00022963"/>
    </source>
</evidence>
<feature type="region of interest" description="Disordered" evidence="7">
    <location>
        <begin position="1"/>
        <end position="70"/>
    </location>
</feature>
<protein>
    <submittedName>
        <fullName evidence="9">Lipase 3-like 4</fullName>
    </submittedName>
</protein>
<evidence type="ECO:0000313" key="10">
    <source>
        <dbReference type="Proteomes" id="UP000747542"/>
    </source>
</evidence>
<keyword evidence="2" id="KW-0732">Signal</keyword>
<feature type="compositionally biased region" description="Polar residues" evidence="7">
    <location>
        <begin position="29"/>
        <end position="40"/>
    </location>
</feature>
<keyword evidence="5" id="KW-0443">Lipid metabolism</keyword>
<accession>A0A8J5TK90</accession>
<feature type="non-terminal residue" evidence="9">
    <location>
        <position position="513"/>
    </location>
</feature>
<sequence>PHTPVPTLPTRQRLPTPTPFHKPTHPERTTPSPQGHTLPTNLIPLPQASTPAHKAPPPTNLHLPQAHTPKKNNTLPQGHTLQQTYTLPQAYTRPQGPTLPQRHTSPQAYTLPQRHTRPQAYTSPQVLSHPEANGLTKAEILLHARIPSDAYADSYTHSDRDYRSKDELALFVNVPSVVRRNRRSSSGSRKVAVLMHGLLGSSADYIMNDPDEALAFLLADAGYDVWLGNIRGNFYARRHVRLSPNDPKFWDFTWTEAARYDIPAMLKYVRQETGAEQVSYVCHSMGCGVFLAMMDYHPEINYWVRVVAALAPAAYVKGKPTPWSLLGSFAYVIDETFTRLGKLEFNPLDSTTVRAGSTVCAPESFINFMCLAAHYVNFGPTSKNVDPNYLPVIHAHVPAGTSIHMFTHLLQLYHSGKFRAFDYGQQRNLAEYGTTSPPPFNLSSVKVPVGVFWSDDDWIVEHTALRQTVAELPNVVLDYEVPERLFNHVDFIWSEDAHEHVYPTIMKLLYDYN</sequence>
<feature type="compositionally biased region" description="Low complexity" evidence="7">
    <location>
        <begin position="8"/>
        <end position="21"/>
    </location>
</feature>
<dbReference type="InterPro" id="IPR029058">
    <property type="entry name" value="AB_hydrolase_fold"/>
</dbReference>
<evidence type="ECO:0000256" key="1">
    <source>
        <dbReference type="ARBA" id="ARBA00010701"/>
    </source>
</evidence>
<keyword evidence="10" id="KW-1185">Reference proteome</keyword>
<evidence type="ECO:0000256" key="3">
    <source>
        <dbReference type="ARBA" id="ARBA00022801"/>
    </source>
</evidence>
<feature type="domain" description="AB hydrolase-1" evidence="8">
    <location>
        <begin position="193"/>
        <end position="477"/>
    </location>
</feature>
<evidence type="ECO:0000256" key="2">
    <source>
        <dbReference type="ARBA" id="ARBA00022729"/>
    </source>
</evidence>
<dbReference type="GO" id="GO:0016042">
    <property type="term" value="P:lipid catabolic process"/>
    <property type="evidence" value="ECO:0007669"/>
    <property type="project" value="UniProtKB-KW"/>
</dbReference>
<keyword evidence="4" id="KW-0442">Lipid degradation</keyword>
<dbReference type="Gene3D" id="3.40.50.1820">
    <property type="entry name" value="alpha/beta hydrolase"/>
    <property type="match status" value="1"/>
</dbReference>
<reference evidence="9" key="1">
    <citation type="journal article" date="2021" name="Sci. Adv.">
        <title>The American lobster genome reveals insights on longevity, neural, and immune adaptations.</title>
        <authorList>
            <person name="Polinski J.M."/>
            <person name="Zimin A.V."/>
            <person name="Clark K.F."/>
            <person name="Kohn A.B."/>
            <person name="Sadowski N."/>
            <person name="Timp W."/>
            <person name="Ptitsyn A."/>
            <person name="Khanna P."/>
            <person name="Romanova D.Y."/>
            <person name="Williams P."/>
            <person name="Greenwood S.J."/>
            <person name="Moroz L.L."/>
            <person name="Walt D.R."/>
            <person name="Bodnar A.G."/>
        </authorList>
    </citation>
    <scope>NUCLEOTIDE SEQUENCE</scope>
    <source>
        <strain evidence="9">GMGI-L3</strain>
    </source>
</reference>
<dbReference type="GO" id="GO:0016787">
    <property type="term" value="F:hydrolase activity"/>
    <property type="evidence" value="ECO:0007669"/>
    <property type="project" value="UniProtKB-KW"/>
</dbReference>